<sequence length="443" mass="46391" precursor="true">MPHPPTAGLAAALLLTALPFAANAAAPSAPGVAIDAWLDDNLAGVVELYKELHQTPELSYEEEATGNRLAKQWRAAGFDVTQGVGGHGVVGVLENGDGPTLMLRCDTDALPVIEDTGVPYASRVRTTDKLGAVVGVMHACGHDIHMANMTGVVRWAAANRDSWSGTLMVIAQPAEERGAGAKAMLADGLFARFPRPDYAVALHVAADYPAGQAGYLAGYSQANVDSVDIAVKGRGGHGAYPHTTADPVVIAAKLVLDLQTIVSRELDPIEPAVITVGSIHGGTKHNIISDECKLQLTVRSYSPQVRQQIADAIIRKAKAAAASANAPEPEVDISEGTPSLYNDPKLTERVAKAVGGVLGPENMTPSKPTMGGEDFSRYGIAGVPICMFKLGTIPQERLDQYAAAGTPPPSLHSAKFYPAPKPTLATGIKSMTAIVRELLPVEN</sequence>
<evidence type="ECO:0000256" key="1">
    <source>
        <dbReference type="ARBA" id="ARBA00022801"/>
    </source>
</evidence>
<name>A0A5C5ZCY6_9BACT</name>
<feature type="chain" id="PRO_5022834674" evidence="3">
    <location>
        <begin position="25"/>
        <end position="443"/>
    </location>
</feature>
<comment type="cofactor">
    <cofactor evidence="2">
        <name>Mn(2+)</name>
        <dbReference type="ChEBI" id="CHEBI:29035"/>
    </cofactor>
    <text evidence="2">The Mn(2+) ion enhances activity.</text>
</comment>
<keyword evidence="1 5" id="KW-0378">Hydrolase</keyword>
<feature type="binding site" evidence="2">
    <location>
        <position position="412"/>
    </location>
    <ligand>
        <name>Mn(2+)</name>
        <dbReference type="ChEBI" id="CHEBI:29035"/>
        <label>2</label>
    </ligand>
</feature>
<dbReference type="NCBIfam" id="TIGR01891">
    <property type="entry name" value="amidohydrolases"/>
    <property type="match status" value="1"/>
</dbReference>
<evidence type="ECO:0000256" key="2">
    <source>
        <dbReference type="PIRSR" id="PIRSR005962-1"/>
    </source>
</evidence>
<dbReference type="GO" id="GO:0019877">
    <property type="term" value="P:diaminopimelate biosynthetic process"/>
    <property type="evidence" value="ECO:0007669"/>
    <property type="project" value="UniProtKB-ARBA"/>
</dbReference>
<evidence type="ECO:0000259" key="4">
    <source>
        <dbReference type="Pfam" id="PF07687"/>
    </source>
</evidence>
<dbReference type="InterPro" id="IPR002933">
    <property type="entry name" value="Peptidase_M20"/>
</dbReference>
<feature type="binding site" evidence="2">
    <location>
        <position position="140"/>
    </location>
    <ligand>
        <name>Mn(2+)</name>
        <dbReference type="ChEBI" id="CHEBI:29035"/>
        <label>2</label>
    </ligand>
</feature>
<dbReference type="Gene3D" id="3.30.70.360">
    <property type="match status" value="1"/>
</dbReference>
<dbReference type="AlphaFoldDB" id="A0A5C5ZCY6"/>
<dbReference type="InterPro" id="IPR011650">
    <property type="entry name" value="Peptidase_M20_dimer"/>
</dbReference>
<feature type="signal peptide" evidence="3">
    <location>
        <begin position="1"/>
        <end position="24"/>
    </location>
</feature>
<proteinExistence type="predicted"/>
<dbReference type="GO" id="GO:0050118">
    <property type="term" value="F:N-acetyldiaminopimelate deacetylase activity"/>
    <property type="evidence" value="ECO:0007669"/>
    <property type="project" value="UniProtKB-EC"/>
</dbReference>
<reference evidence="5 6" key="1">
    <citation type="submission" date="2019-02" db="EMBL/GenBank/DDBJ databases">
        <title>Deep-cultivation of Planctomycetes and their phenomic and genomic characterization uncovers novel biology.</title>
        <authorList>
            <person name="Wiegand S."/>
            <person name="Jogler M."/>
            <person name="Boedeker C."/>
            <person name="Pinto D."/>
            <person name="Vollmers J."/>
            <person name="Rivas-Marin E."/>
            <person name="Kohn T."/>
            <person name="Peeters S.H."/>
            <person name="Heuer A."/>
            <person name="Rast P."/>
            <person name="Oberbeckmann S."/>
            <person name="Bunk B."/>
            <person name="Jeske O."/>
            <person name="Meyerdierks A."/>
            <person name="Storesund J.E."/>
            <person name="Kallscheuer N."/>
            <person name="Luecker S."/>
            <person name="Lage O.M."/>
            <person name="Pohl T."/>
            <person name="Merkel B.J."/>
            <person name="Hornburger P."/>
            <person name="Mueller R.-W."/>
            <person name="Bruemmer F."/>
            <person name="Labrenz M."/>
            <person name="Spormann A.M."/>
            <person name="Op Den Camp H."/>
            <person name="Overmann J."/>
            <person name="Amann R."/>
            <person name="Jetten M.S.M."/>
            <person name="Mascher T."/>
            <person name="Medema M.H."/>
            <person name="Devos D.P."/>
            <person name="Kaster A.-K."/>
            <person name="Ovreas L."/>
            <person name="Rohde M."/>
            <person name="Galperin M.Y."/>
            <person name="Jogler C."/>
        </authorList>
    </citation>
    <scope>NUCLEOTIDE SEQUENCE [LARGE SCALE GENOMIC DNA]</scope>
    <source>
        <strain evidence="5 6">Pla123a</strain>
    </source>
</reference>
<dbReference type="PIRSF" id="PIRSF005962">
    <property type="entry name" value="Pept_M20D_amidohydro"/>
    <property type="match status" value="1"/>
</dbReference>
<dbReference type="FunFam" id="3.30.70.360:FF:000001">
    <property type="entry name" value="N-acetyldiaminopimelate deacetylase"/>
    <property type="match status" value="1"/>
</dbReference>
<dbReference type="OrthoDB" id="9776731at2"/>
<feature type="binding site" evidence="2">
    <location>
        <position position="176"/>
    </location>
    <ligand>
        <name>Mn(2+)</name>
        <dbReference type="ChEBI" id="CHEBI:29035"/>
        <label>2</label>
    </ligand>
</feature>
<dbReference type="EC" id="3.5.1.47" evidence="5"/>
<dbReference type="PANTHER" id="PTHR11014:SF63">
    <property type="entry name" value="METALLOPEPTIDASE, PUTATIVE (AFU_ORTHOLOGUE AFUA_6G09600)-RELATED"/>
    <property type="match status" value="1"/>
</dbReference>
<feature type="domain" description="Peptidase M20 dimerisation" evidence="4">
    <location>
        <begin position="221"/>
        <end position="322"/>
    </location>
</feature>
<evidence type="ECO:0000313" key="5">
    <source>
        <dbReference type="EMBL" id="TWT85269.1"/>
    </source>
</evidence>
<dbReference type="SUPFAM" id="SSF53187">
    <property type="entry name" value="Zn-dependent exopeptidases"/>
    <property type="match status" value="1"/>
</dbReference>
<accession>A0A5C5ZCY6</accession>
<keyword evidence="2" id="KW-0464">Manganese</keyword>
<dbReference type="Pfam" id="PF01546">
    <property type="entry name" value="Peptidase_M20"/>
    <property type="match status" value="1"/>
</dbReference>
<evidence type="ECO:0000256" key="3">
    <source>
        <dbReference type="SAM" id="SignalP"/>
    </source>
</evidence>
<feature type="binding site" evidence="2">
    <location>
        <position position="142"/>
    </location>
    <ligand>
        <name>Mn(2+)</name>
        <dbReference type="ChEBI" id="CHEBI:29035"/>
        <label>2</label>
    </ligand>
</feature>
<dbReference type="Gene3D" id="3.40.630.10">
    <property type="entry name" value="Zn peptidases"/>
    <property type="match status" value="1"/>
</dbReference>
<comment type="caution">
    <text evidence="5">The sequence shown here is derived from an EMBL/GenBank/DDBJ whole genome shotgun (WGS) entry which is preliminary data.</text>
</comment>
<dbReference type="GO" id="GO:0046872">
    <property type="term" value="F:metal ion binding"/>
    <property type="evidence" value="ECO:0007669"/>
    <property type="project" value="UniProtKB-KW"/>
</dbReference>
<organism evidence="5 6">
    <name type="scientific">Posidoniimonas polymericola</name>
    <dbReference type="NCBI Taxonomy" id="2528002"/>
    <lineage>
        <taxon>Bacteria</taxon>
        <taxon>Pseudomonadati</taxon>
        <taxon>Planctomycetota</taxon>
        <taxon>Planctomycetia</taxon>
        <taxon>Pirellulales</taxon>
        <taxon>Lacipirellulaceae</taxon>
        <taxon>Posidoniimonas</taxon>
    </lineage>
</organism>
<dbReference type="RefSeq" id="WP_146583546.1">
    <property type="nucleotide sequence ID" value="NZ_SJPO01000001.1"/>
</dbReference>
<feature type="binding site" evidence="2">
    <location>
        <position position="203"/>
    </location>
    <ligand>
        <name>Mn(2+)</name>
        <dbReference type="ChEBI" id="CHEBI:29035"/>
        <label>2</label>
    </ligand>
</feature>
<evidence type="ECO:0000313" key="6">
    <source>
        <dbReference type="Proteomes" id="UP000318478"/>
    </source>
</evidence>
<dbReference type="InterPro" id="IPR017439">
    <property type="entry name" value="Amidohydrolase"/>
</dbReference>
<dbReference type="InterPro" id="IPR036264">
    <property type="entry name" value="Bact_exopeptidase_dim_dom"/>
</dbReference>
<keyword evidence="3" id="KW-0732">Signal</keyword>
<dbReference type="PANTHER" id="PTHR11014">
    <property type="entry name" value="PEPTIDASE M20 FAMILY MEMBER"/>
    <property type="match status" value="1"/>
</dbReference>
<dbReference type="Pfam" id="PF07687">
    <property type="entry name" value="M20_dimer"/>
    <property type="match status" value="1"/>
</dbReference>
<keyword evidence="2" id="KW-0479">Metal-binding</keyword>
<protein>
    <submittedName>
        <fullName evidence="5">N-acetyldiaminopimelate deacetylase</fullName>
        <ecNumber evidence="5">3.5.1.47</ecNumber>
    </submittedName>
</protein>
<dbReference type="Proteomes" id="UP000318478">
    <property type="component" value="Unassembled WGS sequence"/>
</dbReference>
<dbReference type="SUPFAM" id="SSF55031">
    <property type="entry name" value="Bacterial exopeptidase dimerisation domain"/>
    <property type="match status" value="1"/>
</dbReference>
<dbReference type="EMBL" id="SJPO01000001">
    <property type="protein sequence ID" value="TWT85269.1"/>
    <property type="molecule type" value="Genomic_DNA"/>
</dbReference>
<gene>
    <name evidence="5" type="ORF">Pla123a_00760</name>
</gene>
<keyword evidence="6" id="KW-1185">Reference proteome</keyword>